<sequence length="179" mass="20209">MEHPLALEEYYEAEHRAPRIAAGEVEWEPYRSQEANELLKTVNDAGVALGVAPESERESSTLRSALHTLRVRCRKLAARLGCRALDVAEPQVRRTVRTTGQSSRTARGPHAADEDEEHEEEDEEVGGEEEEEEDEEEQDEIGPSQLHDAPQPSQGSRPRRVVKQPDRWTPGQVRKKSKN</sequence>
<dbReference type="Gramene" id="ORUFI02G18190.1">
    <property type="protein sequence ID" value="ORUFI02G18190.1"/>
    <property type="gene ID" value="ORUFI02G18190"/>
</dbReference>
<dbReference type="AlphaFoldDB" id="A0A0E0NF61"/>
<reference evidence="3" key="1">
    <citation type="submission" date="2013-06" db="EMBL/GenBank/DDBJ databases">
        <authorList>
            <person name="Zhao Q."/>
        </authorList>
    </citation>
    <scope>NUCLEOTIDE SEQUENCE</scope>
    <source>
        <strain evidence="3">cv. W1943</strain>
    </source>
</reference>
<proteinExistence type="predicted"/>
<accession>A0A0E0NF61</accession>
<reference evidence="2" key="2">
    <citation type="submission" date="2015-06" db="UniProtKB">
        <authorList>
            <consortium name="EnsemblPlants"/>
        </authorList>
    </citation>
    <scope>IDENTIFICATION</scope>
</reference>
<feature type="compositionally biased region" description="Acidic residues" evidence="1">
    <location>
        <begin position="113"/>
        <end position="140"/>
    </location>
</feature>
<dbReference type="STRING" id="4529.A0A0E0NF61"/>
<feature type="region of interest" description="Disordered" evidence="1">
    <location>
        <begin position="88"/>
        <end position="179"/>
    </location>
</feature>
<evidence type="ECO:0000313" key="3">
    <source>
        <dbReference type="Proteomes" id="UP000008022"/>
    </source>
</evidence>
<dbReference type="Proteomes" id="UP000008022">
    <property type="component" value="Unassembled WGS sequence"/>
</dbReference>
<name>A0A0E0NF61_ORYRU</name>
<dbReference type="eggNOG" id="ENOG502R77M">
    <property type="taxonomic scope" value="Eukaryota"/>
</dbReference>
<evidence type="ECO:0000256" key="1">
    <source>
        <dbReference type="SAM" id="MobiDB-lite"/>
    </source>
</evidence>
<dbReference type="HOGENOM" id="CLU_1565343_0_0_1"/>
<evidence type="ECO:0000313" key="2">
    <source>
        <dbReference type="EnsemblPlants" id="ORUFI02G18190.1"/>
    </source>
</evidence>
<protein>
    <submittedName>
        <fullName evidence="2">Uncharacterized protein</fullName>
    </submittedName>
</protein>
<keyword evidence="3" id="KW-1185">Reference proteome</keyword>
<dbReference type="OMA" id="VEWEPYR"/>
<organism evidence="2 3">
    <name type="scientific">Oryza rufipogon</name>
    <name type="common">Brownbeard rice</name>
    <name type="synonym">Asian wild rice</name>
    <dbReference type="NCBI Taxonomy" id="4529"/>
    <lineage>
        <taxon>Eukaryota</taxon>
        <taxon>Viridiplantae</taxon>
        <taxon>Streptophyta</taxon>
        <taxon>Embryophyta</taxon>
        <taxon>Tracheophyta</taxon>
        <taxon>Spermatophyta</taxon>
        <taxon>Magnoliopsida</taxon>
        <taxon>Liliopsida</taxon>
        <taxon>Poales</taxon>
        <taxon>Poaceae</taxon>
        <taxon>BOP clade</taxon>
        <taxon>Oryzoideae</taxon>
        <taxon>Oryzeae</taxon>
        <taxon>Oryzinae</taxon>
        <taxon>Oryza</taxon>
    </lineage>
</organism>
<dbReference type="EnsemblPlants" id="ORUFI02G18190.1">
    <property type="protein sequence ID" value="ORUFI02G18190.1"/>
    <property type="gene ID" value="ORUFI02G18190"/>
</dbReference>